<name>A0A5C5YD15_9PLAN</name>
<dbReference type="Gene3D" id="1.20.1600.10">
    <property type="entry name" value="Outer membrane efflux proteins (OEP)"/>
    <property type="match status" value="1"/>
</dbReference>
<sequence length="687" mass="76442">MLPLEHGADEDNGSLSTFWFKEEPAVLLPRARIFDRYRCLHSRWIVACLVIMGGCRGHRPAWQIAQSSVPVKPSAASVQPVPSPTDASDPGADAIAGAAAGKHGSPWRLASHESANDVTADDAAFKQQWDPLTGGDQRFATIGGPELWTGGGGADGLPPRRPLSEAEMLTIALTDAPAIRSLGIRVLSNPESLTTAYDRAIEVTDPFFGPAAALAEFDSQLSASLNTANNDRVFNNATLGGEVQELVQDTAEATIGWQKRSVSGAVFDIQRVHLYDNNNRQGNRFPNYWESYFEAGVRQPLLRGAGRTFNEIAGPNASPGFNFSNGILIARMNTQISDIDFRIALRDFVQELYATYWTLRREYQSLESLLEAKQMAYETWQSTLARREADLQGGEADKEAQARSRYYQLRRQIINVLDADQPQSGLLVTERRLRQMLGMPINEGTILFPVDPPADVKYVFDFPALVQRGLSYRDELRRQSIRVQQERYRLIAAKNFLLPQVDLIGRYRVRGFGDDLFGDGPDRFSSAFDDFYSFDHQEWQFGLEMGVPVGRRQAKAAVANAKLQLNRQLTILDQQQTALRTEISDAYSEVDAAYDALTVSKEILDASQDRYDASLALYENDKIQIEFLLDAQQELVRSQQQMAEDQSRYSLSLIQLNAVTGTLLTDLGINVAYGPCGTQESLVEDHP</sequence>
<keyword evidence="6" id="KW-0472">Membrane</keyword>
<proteinExistence type="inferred from homology"/>
<evidence type="ECO:0000313" key="10">
    <source>
        <dbReference type="Proteomes" id="UP000317238"/>
    </source>
</evidence>
<organism evidence="9 10">
    <name type="scientific">Crateriforma conspicua</name>
    <dbReference type="NCBI Taxonomy" id="2527996"/>
    <lineage>
        <taxon>Bacteria</taxon>
        <taxon>Pseudomonadati</taxon>
        <taxon>Planctomycetota</taxon>
        <taxon>Planctomycetia</taxon>
        <taxon>Planctomycetales</taxon>
        <taxon>Planctomycetaceae</taxon>
        <taxon>Crateriforma</taxon>
    </lineage>
</organism>
<evidence type="ECO:0000256" key="5">
    <source>
        <dbReference type="ARBA" id="ARBA00022692"/>
    </source>
</evidence>
<dbReference type="Proteomes" id="UP000317238">
    <property type="component" value="Unassembled WGS sequence"/>
</dbReference>
<evidence type="ECO:0000256" key="7">
    <source>
        <dbReference type="ARBA" id="ARBA00023237"/>
    </source>
</evidence>
<evidence type="ECO:0000256" key="2">
    <source>
        <dbReference type="ARBA" id="ARBA00007613"/>
    </source>
</evidence>
<keyword evidence="3" id="KW-0813">Transport</keyword>
<dbReference type="EMBL" id="SJPL01000001">
    <property type="protein sequence ID" value="TWT72245.1"/>
    <property type="molecule type" value="Genomic_DNA"/>
</dbReference>
<dbReference type="Pfam" id="PF02321">
    <property type="entry name" value="OEP"/>
    <property type="match status" value="1"/>
</dbReference>
<dbReference type="InterPro" id="IPR051906">
    <property type="entry name" value="TolC-like"/>
</dbReference>
<dbReference type="GO" id="GO:0009279">
    <property type="term" value="C:cell outer membrane"/>
    <property type="evidence" value="ECO:0007669"/>
    <property type="project" value="UniProtKB-SubCell"/>
</dbReference>
<dbReference type="GO" id="GO:1990281">
    <property type="term" value="C:efflux pump complex"/>
    <property type="evidence" value="ECO:0007669"/>
    <property type="project" value="TreeGrafter"/>
</dbReference>
<dbReference type="AlphaFoldDB" id="A0A5C5YD15"/>
<keyword evidence="5" id="KW-0812">Transmembrane</keyword>
<dbReference type="PANTHER" id="PTHR30026">
    <property type="entry name" value="OUTER MEMBRANE PROTEIN TOLC"/>
    <property type="match status" value="1"/>
</dbReference>
<dbReference type="GO" id="GO:0015288">
    <property type="term" value="F:porin activity"/>
    <property type="evidence" value="ECO:0007669"/>
    <property type="project" value="TreeGrafter"/>
</dbReference>
<feature type="region of interest" description="Disordered" evidence="8">
    <location>
        <begin position="74"/>
        <end position="99"/>
    </location>
</feature>
<evidence type="ECO:0000256" key="8">
    <source>
        <dbReference type="SAM" id="MobiDB-lite"/>
    </source>
</evidence>
<dbReference type="PANTHER" id="PTHR30026:SF23">
    <property type="entry name" value="TO APRF-PUTATIVE OUTER MEMBRANE EFFLUX PROTEIN OR SECRETED ALKALINE PHOSPHATASE-RELATED"/>
    <property type="match status" value="1"/>
</dbReference>
<comment type="caution">
    <text evidence="9">The sequence shown here is derived from an EMBL/GenBank/DDBJ whole genome shotgun (WGS) entry which is preliminary data.</text>
</comment>
<comment type="subcellular location">
    <subcellularLocation>
        <location evidence="1">Cell outer membrane</location>
    </subcellularLocation>
</comment>
<dbReference type="InterPro" id="IPR003423">
    <property type="entry name" value="OMP_efflux"/>
</dbReference>
<keyword evidence="10" id="KW-1185">Reference proteome</keyword>
<protein>
    <submittedName>
        <fullName evidence="9">Outer membrane efflux protein</fullName>
    </submittedName>
</protein>
<evidence type="ECO:0000256" key="3">
    <source>
        <dbReference type="ARBA" id="ARBA00022448"/>
    </source>
</evidence>
<dbReference type="SUPFAM" id="SSF56954">
    <property type="entry name" value="Outer membrane efflux proteins (OEP)"/>
    <property type="match status" value="1"/>
</dbReference>
<evidence type="ECO:0000256" key="4">
    <source>
        <dbReference type="ARBA" id="ARBA00022452"/>
    </source>
</evidence>
<evidence type="ECO:0000256" key="6">
    <source>
        <dbReference type="ARBA" id="ARBA00023136"/>
    </source>
</evidence>
<dbReference type="GO" id="GO:0015562">
    <property type="term" value="F:efflux transmembrane transporter activity"/>
    <property type="evidence" value="ECO:0007669"/>
    <property type="project" value="InterPro"/>
</dbReference>
<comment type="similarity">
    <text evidence="2">Belongs to the outer membrane factor (OMF) (TC 1.B.17) family.</text>
</comment>
<reference evidence="9 10" key="1">
    <citation type="submission" date="2019-02" db="EMBL/GenBank/DDBJ databases">
        <title>Deep-cultivation of Planctomycetes and their phenomic and genomic characterization uncovers novel biology.</title>
        <authorList>
            <person name="Wiegand S."/>
            <person name="Jogler M."/>
            <person name="Boedeker C."/>
            <person name="Pinto D."/>
            <person name="Vollmers J."/>
            <person name="Rivas-Marin E."/>
            <person name="Kohn T."/>
            <person name="Peeters S.H."/>
            <person name="Heuer A."/>
            <person name="Rast P."/>
            <person name="Oberbeckmann S."/>
            <person name="Bunk B."/>
            <person name="Jeske O."/>
            <person name="Meyerdierks A."/>
            <person name="Storesund J.E."/>
            <person name="Kallscheuer N."/>
            <person name="Luecker S."/>
            <person name="Lage O.M."/>
            <person name="Pohl T."/>
            <person name="Merkel B.J."/>
            <person name="Hornburger P."/>
            <person name="Mueller R.-W."/>
            <person name="Bruemmer F."/>
            <person name="Labrenz M."/>
            <person name="Spormann A.M."/>
            <person name="Op Den Camp H."/>
            <person name="Overmann J."/>
            <person name="Amann R."/>
            <person name="Jetten M.S.M."/>
            <person name="Mascher T."/>
            <person name="Medema M.H."/>
            <person name="Devos D.P."/>
            <person name="Kaster A.-K."/>
            <person name="Ovreas L."/>
            <person name="Rohde M."/>
            <person name="Galperin M.Y."/>
            <person name="Jogler C."/>
        </authorList>
    </citation>
    <scope>NUCLEOTIDE SEQUENCE [LARGE SCALE GENOMIC DNA]</scope>
    <source>
        <strain evidence="9 10">Pan14r</strain>
    </source>
</reference>
<evidence type="ECO:0000256" key="1">
    <source>
        <dbReference type="ARBA" id="ARBA00004442"/>
    </source>
</evidence>
<accession>A0A5C5YD15</accession>
<keyword evidence="4" id="KW-1134">Transmembrane beta strand</keyword>
<gene>
    <name evidence="9" type="ORF">Pan14r_45630</name>
</gene>
<keyword evidence="7" id="KW-0998">Cell outer membrane</keyword>
<evidence type="ECO:0000313" key="9">
    <source>
        <dbReference type="EMBL" id="TWT72245.1"/>
    </source>
</evidence>